<keyword evidence="7 12" id="KW-1133">Transmembrane helix</keyword>
<reference evidence="13" key="2">
    <citation type="submission" date="2025-08" db="UniProtKB">
        <authorList>
            <consortium name="Ensembl"/>
        </authorList>
    </citation>
    <scope>IDENTIFICATION</scope>
</reference>
<evidence type="ECO:0000256" key="7">
    <source>
        <dbReference type="ARBA" id="ARBA00022989"/>
    </source>
</evidence>
<keyword evidence="11 12" id="KW-0807">Transducer</keyword>
<dbReference type="GO" id="GO:0016503">
    <property type="term" value="F:pheromone receptor activity"/>
    <property type="evidence" value="ECO:0007669"/>
    <property type="project" value="InterPro"/>
</dbReference>
<keyword evidence="6 12" id="KW-0812">Transmembrane</keyword>
<comment type="subcellular location">
    <subcellularLocation>
        <location evidence="2 12">Cell membrane</location>
        <topology evidence="2 12">Multi-pass membrane protein</topology>
    </subcellularLocation>
</comment>
<dbReference type="OMA" id="CKVIVFL"/>
<evidence type="ECO:0000256" key="1">
    <source>
        <dbReference type="ARBA" id="ARBA00003878"/>
    </source>
</evidence>
<evidence type="ECO:0000256" key="12">
    <source>
        <dbReference type="RuleBase" id="RU364061"/>
    </source>
</evidence>
<dbReference type="AlphaFoldDB" id="A0A2R9A5R4"/>
<reference evidence="13 14" key="1">
    <citation type="journal article" date="2012" name="Nature">
        <title>The bonobo genome compared with the chimpanzee and human genomes.</title>
        <authorList>
            <person name="Prufer K."/>
            <person name="Munch K."/>
            <person name="Hellmann I."/>
            <person name="Akagi K."/>
            <person name="Miller J.R."/>
            <person name="Walenz B."/>
            <person name="Koren S."/>
            <person name="Sutton G."/>
            <person name="Kodira C."/>
            <person name="Winer R."/>
            <person name="Knight J.R."/>
            <person name="Mullikin J.C."/>
            <person name="Meader S.J."/>
            <person name="Ponting C.P."/>
            <person name="Lunter G."/>
            <person name="Higashino S."/>
            <person name="Hobolth A."/>
            <person name="Dutheil J."/>
            <person name="Karakoc E."/>
            <person name="Alkan C."/>
            <person name="Sajjadian S."/>
            <person name="Catacchio C.R."/>
            <person name="Ventura M."/>
            <person name="Marques-Bonet T."/>
            <person name="Eichler E.E."/>
            <person name="Andre C."/>
            <person name="Atencia R."/>
            <person name="Mugisha L."/>
            <person name="Junhold J."/>
            <person name="Patterson N."/>
            <person name="Siebauer M."/>
            <person name="Good J.M."/>
            <person name="Fischer A."/>
            <person name="Ptak S.E."/>
            <person name="Lachmann M."/>
            <person name="Symer D.E."/>
            <person name="Mailund T."/>
            <person name="Schierup M.H."/>
            <person name="Andres A.M."/>
            <person name="Kelso J."/>
            <person name="Paabo S."/>
        </authorList>
    </citation>
    <scope>NUCLEOTIDE SEQUENCE [LARGE SCALE GENOMIC DNA]</scope>
</reference>
<feature type="transmembrane region" description="Helical" evidence="12">
    <location>
        <begin position="163"/>
        <end position="186"/>
    </location>
</feature>
<keyword evidence="14" id="KW-1185">Reference proteome</keyword>
<keyword evidence="8 12" id="KW-0297">G-protein coupled receptor</keyword>
<dbReference type="PANTHER" id="PTHR24062">
    <property type="entry name" value="VOMERONASAL TYPE-1 RECEPTOR"/>
    <property type="match status" value="1"/>
</dbReference>
<feature type="transmembrane region" description="Helical" evidence="12">
    <location>
        <begin position="86"/>
        <end position="107"/>
    </location>
</feature>
<evidence type="ECO:0000256" key="3">
    <source>
        <dbReference type="ARBA" id="ARBA00010663"/>
    </source>
</evidence>
<evidence type="ECO:0000256" key="2">
    <source>
        <dbReference type="ARBA" id="ARBA00004651"/>
    </source>
</evidence>
<keyword evidence="10 12" id="KW-0675">Receptor</keyword>
<evidence type="ECO:0000256" key="6">
    <source>
        <dbReference type="ARBA" id="ARBA00022692"/>
    </source>
</evidence>
<comment type="similarity">
    <text evidence="3 12">Belongs to the G-protein coupled receptor 1 family.</text>
</comment>
<proteinExistence type="inferred from homology"/>
<protein>
    <recommendedName>
        <fullName evidence="12">Vomeronasal type-1 receptor</fullName>
    </recommendedName>
</protein>
<feature type="transmembrane region" description="Helical" evidence="12">
    <location>
        <begin position="53"/>
        <end position="74"/>
    </location>
</feature>
<evidence type="ECO:0000256" key="9">
    <source>
        <dbReference type="ARBA" id="ARBA00023136"/>
    </source>
</evidence>
<accession>A0A2R9A5R4</accession>
<evidence type="ECO:0000256" key="5">
    <source>
        <dbReference type="ARBA" id="ARBA00022507"/>
    </source>
</evidence>
<name>A0A2R9A5R4_PANPA</name>
<evidence type="ECO:0000256" key="8">
    <source>
        <dbReference type="ARBA" id="ARBA00023040"/>
    </source>
</evidence>
<dbReference type="GeneTree" id="ENSGT01030000234553"/>
<evidence type="ECO:0000256" key="10">
    <source>
        <dbReference type="ARBA" id="ARBA00023170"/>
    </source>
</evidence>
<dbReference type="Ensembl" id="ENSPPAT00000035305.1">
    <property type="protein sequence ID" value="ENSPPAP00000012639.1"/>
    <property type="gene ID" value="ENSPPAG00000029501.1"/>
</dbReference>
<feature type="transmembrane region" description="Helical" evidence="12">
    <location>
        <begin position="280"/>
        <end position="301"/>
    </location>
</feature>
<feature type="transmembrane region" description="Helical" evidence="12">
    <location>
        <begin position="127"/>
        <end position="151"/>
    </location>
</feature>
<dbReference type="InterPro" id="IPR004072">
    <property type="entry name" value="Vmron_rcpt_1"/>
</dbReference>
<dbReference type="Pfam" id="PF03402">
    <property type="entry name" value="V1R"/>
    <property type="match status" value="1"/>
</dbReference>
<dbReference type="SUPFAM" id="SSF81321">
    <property type="entry name" value="Family A G protein-coupled receptor-like"/>
    <property type="match status" value="1"/>
</dbReference>
<organism evidence="13 14">
    <name type="scientific">Pan paniscus</name>
    <name type="common">Pygmy chimpanzee</name>
    <name type="synonym">Bonobo</name>
    <dbReference type="NCBI Taxonomy" id="9597"/>
    <lineage>
        <taxon>Eukaryota</taxon>
        <taxon>Metazoa</taxon>
        <taxon>Chordata</taxon>
        <taxon>Craniata</taxon>
        <taxon>Vertebrata</taxon>
        <taxon>Euteleostomi</taxon>
        <taxon>Mammalia</taxon>
        <taxon>Eutheria</taxon>
        <taxon>Euarchontoglires</taxon>
        <taxon>Primates</taxon>
        <taxon>Haplorrhini</taxon>
        <taxon>Catarrhini</taxon>
        <taxon>Hominidae</taxon>
        <taxon>Pan</taxon>
    </lineage>
</organism>
<dbReference type="GO" id="GO:0005886">
    <property type="term" value="C:plasma membrane"/>
    <property type="evidence" value="ECO:0007669"/>
    <property type="project" value="UniProtKB-SubCell"/>
</dbReference>
<sequence length="335" mass="38537">MLKLVIIENMAEIMLFSLDLLLFSTDILCFNFPSKKFKLPGFITIQIFFYPQASFGISANTILLLFHIFTFVFSHRSKSIDMIISHLSLIHILLLFTQAILVSLDFFGSQNTQDDLRCKVIVFLNKVMRGLSICTPCLLSVLQAIISPSIFSLAKLKHPSASHILGFFLFPWVLNMFIGVIFCCTLRLPPVKWGQSSVCHTALFLFAHELHPQETVFHTNNFEGCHLYRVHGPLKRLHVSPVKRASQTILLLVSFVFIYWVDFMFSFSRGVTWINDSLLVWFQVIVANSYATISPLMLIYADNQIFKTLQMLWFKYLSPPKLMLKFNRQCGSTKK</sequence>
<keyword evidence="9 12" id="KW-0472">Membrane</keyword>
<dbReference type="GO" id="GO:0019236">
    <property type="term" value="P:response to pheromone"/>
    <property type="evidence" value="ECO:0007669"/>
    <property type="project" value="UniProtKB-KW"/>
</dbReference>
<keyword evidence="5 12" id="KW-0589">Pheromone response</keyword>
<evidence type="ECO:0000313" key="13">
    <source>
        <dbReference type="Ensembl" id="ENSPPAP00000012639.1"/>
    </source>
</evidence>
<dbReference type="EMBL" id="AJFE02050966">
    <property type="status" value="NOT_ANNOTATED_CDS"/>
    <property type="molecule type" value="Genomic_DNA"/>
</dbReference>
<reference evidence="13" key="3">
    <citation type="submission" date="2025-09" db="UniProtKB">
        <authorList>
            <consortium name="Ensembl"/>
        </authorList>
    </citation>
    <scope>IDENTIFICATION</scope>
</reference>
<evidence type="ECO:0000256" key="11">
    <source>
        <dbReference type="ARBA" id="ARBA00023224"/>
    </source>
</evidence>
<feature type="transmembrane region" description="Helical" evidence="12">
    <location>
        <begin position="249"/>
        <end position="268"/>
    </location>
</feature>
<feature type="transmembrane region" description="Helical" evidence="12">
    <location>
        <begin position="13"/>
        <end position="32"/>
    </location>
</feature>
<evidence type="ECO:0000313" key="14">
    <source>
        <dbReference type="Proteomes" id="UP000240080"/>
    </source>
</evidence>
<dbReference type="Proteomes" id="UP000240080">
    <property type="component" value="Chromosome 1"/>
</dbReference>
<evidence type="ECO:0000256" key="4">
    <source>
        <dbReference type="ARBA" id="ARBA00022475"/>
    </source>
</evidence>
<gene>
    <name evidence="13" type="primary">VN1R5</name>
</gene>
<keyword evidence="4 12" id="KW-1003">Cell membrane</keyword>
<comment type="function">
    <text evidence="1">Putative pheromone receptor.</text>
</comment>